<dbReference type="InParanoid" id="A0A7R8UJP3"/>
<feature type="compositionally biased region" description="Polar residues" evidence="1">
    <location>
        <begin position="97"/>
        <end position="117"/>
    </location>
</feature>
<name>A0A7R8UJP3_HERIL</name>
<accession>A0A7R8UJP3</accession>
<sequence>MENLTAVQSNLGSKLEELLINFKQDPVPRKTREYFGKRLGLVEVYWSEFDRTHDQLNPFEETAPEHPHFANCYYEDVCKVYEKLILLLKDRNDKLEGTTSDDTMATSSNGKFKNTAGPNCSERHAEFELTGYNDALYSGH</sequence>
<feature type="region of interest" description="Disordered" evidence="1">
    <location>
        <begin position="96"/>
        <end position="117"/>
    </location>
</feature>
<protein>
    <submittedName>
        <fullName evidence="2">Uncharacterized protein</fullName>
    </submittedName>
</protein>
<evidence type="ECO:0000313" key="3">
    <source>
        <dbReference type="Proteomes" id="UP000594454"/>
    </source>
</evidence>
<gene>
    <name evidence="2" type="ORF">HERILL_LOCUS4868</name>
</gene>
<organism evidence="2 3">
    <name type="scientific">Hermetia illucens</name>
    <name type="common">Black soldier fly</name>
    <dbReference type="NCBI Taxonomy" id="343691"/>
    <lineage>
        <taxon>Eukaryota</taxon>
        <taxon>Metazoa</taxon>
        <taxon>Ecdysozoa</taxon>
        <taxon>Arthropoda</taxon>
        <taxon>Hexapoda</taxon>
        <taxon>Insecta</taxon>
        <taxon>Pterygota</taxon>
        <taxon>Neoptera</taxon>
        <taxon>Endopterygota</taxon>
        <taxon>Diptera</taxon>
        <taxon>Brachycera</taxon>
        <taxon>Stratiomyomorpha</taxon>
        <taxon>Stratiomyidae</taxon>
        <taxon>Hermetiinae</taxon>
        <taxon>Hermetia</taxon>
    </lineage>
</organism>
<evidence type="ECO:0000256" key="1">
    <source>
        <dbReference type="SAM" id="MobiDB-lite"/>
    </source>
</evidence>
<reference evidence="2 3" key="1">
    <citation type="submission" date="2020-11" db="EMBL/GenBank/DDBJ databases">
        <authorList>
            <person name="Wallbank WR R."/>
            <person name="Pardo Diaz C."/>
            <person name="Kozak K."/>
            <person name="Martin S."/>
            <person name="Jiggins C."/>
            <person name="Moest M."/>
            <person name="Warren A I."/>
            <person name="Generalovic N T."/>
            <person name="Byers J.R.P. K."/>
            <person name="Montejo-Kovacevich G."/>
            <person name="Yen C E."/>
        </authorList>
    </citation>
    <scope>NUCLEOTIDE SEQUENCE [LARGE SCALE GENOMIC DNA]</scope>
</reference>
<keyword evidence="3" id="KW-1185">Reference proteome</keyword>
<dbReference type="AlphaFoldDB" id="A0A7R8UJP3"/>
<evidence type="ECO:0000313" key="2">
    <source>
        <dbReference type="EMBL" id="CAD7081777.1"/>
    </source>
</evidence>
<dbReference type="EMBL" id="LR899010">
    <property type="protein sequence ID" value="CAD7081777.1"/>
    <property type="molecule type" value="Genomic_DNA"/>
</dbReference>
<dbReference type="Proteomes" id="UP000594454">
    <property type="component" value="Chromosome 2"/>
</dbReference>
<proteinExistence type="predicted"/>